<dbReference type="PANTHER" id="PTHR46652">
    <property type="entry name" value="LEUCINE-RICH REPEAT AND IQ DOMAIN-CONTAINING PROTEIN 1-RELATED"/>
    <property type="match status" value="1"/>
</dbReference>
<keyword evidence="1" id="KW-0433">Leucine-rich repeat</keyword>
<dbReference type="Proteomes" id="UP001642409">
    <property type="component" value="Unassembled WGS sequence"/>
</dbReference>
<reference evidence="4 5" key="1">
    <citation type="submission" date="2024-07" db="EMBL/GenBank/DDBJ databases">
        <authorList>
            <person name="Akdeniz Z."/>
        </authorList>
    </citation>
    <scope>NUCLEOTIDE SEQUENCE [LARGE SCALE GENOMIC DNA]</scope>
</reference>
<gene>
    <name evidence="4" type="ORF">HINF_LOCUS13803</name>
</gene>
<dbReference type="EMBL" id="CAXDID020000032">
    <property type="protein sequence ID" value="CAL5994962.1"/>
    <property type="molecule type" value="Genomic_DNA"/>
</dbReference>
<evidence type="ECO:0000256" key="3">
    <source>
        <dbReference type="SAM" id="MobiDB-lite"/>
    </source>
</evidence>
<dbReference type="InterPro" id="IPR032675">
    <property type="entry name" value="LRR_dom_sf"/>
</dbReference>
<dbReference type="PANTHER" id="PTHR46652:SF3">
    <property type="entry name" value="LEUCINE-RICH REPEAT-CONTAINING PROTEIN 9"/>
    <property type="match status" value="1"/>
</dbReference>
<proteinExistence type="predicted"/>
<dbReference type="PROSITE" id="PS51450">
    <property type="entry name" value="LRR"/>
    <property type="match status" value="1"/>
</dbReference>
<evidence type="ECO:0000313" key="5">
    <source>
        <dbReference type="Proteomes" id="UP001642409"/>
    </source>
</evidence>
<evidence type="ECO:0000313" key="4">
    <source>
        <dbReference type="EMBL" id="CAL5994962.1"/>
    </source>
</evidence>
<keyword evidence="2" id="KW-0677">Repeat</keyword>
<accession>A0ABP1HJT9</accession>
<protein>
    <submittedName>
        <fullName evidence="4">Leucine-rich_repeat domain-containing protein</fullName>
    </submittedName>
</protein>
<dbReference type="SUPFAM" id="SSF52058">
    <property type="entry name" value="L domain-like"/>
    <property type="match status" value="1"/>
</dbReference>
<dbReference type="InterPro" id="IPR001611">
    <property type="entry name" value="Leu-rich_rpt"/>
</dbReference>
<dbReference type="Gene3D" id="3.80.10.10">
    <property type="entry name" value="Ribonuclease Inhibitor"/>
    <property type="match status" value="1"/>
</dbReference>
<evidence type="ECO:0000256" key="1">
    <source>
        <dbReference type="ARBA" id="ARBA00022614"/>
    </source>
</evidence>
<name>A0ABP1HJT9_9EUKA</name>
<feature type="region of interest" description="Disordered" evidence="3">
    <location>
        <begin position="1"/>
        <end position="30"/>
    </location>
</feature>
<keyword evidence="5" id="KW-1185">Reference proteome</keyword>
<comment type="caution">
    <text evidence="4">The sequence shown here is derived from an EMBL/GenBank/DDBJ whole genome shotgun (WGS) entry which is preliminary data.</text>
</comment>
<dbReference type="InterPro" id="IPR050836">
    <property type="entry name" value="SDS22/Internalin_LRR"/>
</dbReference>
<feature type="compositionally biased region" description="Polar residues" evidence="3">
    <location>
        <begin position="1"/>
        <end position="29"/>
    </location>
</feature>
<sequence length="352" mass="41056">MQSSSNLPSYEQKNCNDTNQSEATKLDSLSEQDKQMVEKYQSQIKDGTLTIQENPDLKSLDFMKFLVIHKLELSCCKNIIPKLESQTINWLELTNCEIQSVKDFQLDNLEVLKLFNMKNKLESKTLMFEIAIFQKMKELSLYRYITDFSTLSQMVGLTKLILIQCELQSTEVLRSLINLEELNLSENEEIDITTLQYLTNLTRLTLQSCNLVNLDALRPLKKLEELEIYYNNIVYFQPLTELKQLLKVDASYNNAIDTESIRLHPNFDNFLLSVKKLPTEEELKTANIMRDINSPITSLKQLQLLSNRVKEKNIVFKQKITQQVQNSYYTHEQFVVRTAIVFQKMNVFDGCQ</sequence>
<organism evidence="4 5">
    <name type="scientific">Hexamita inflata</name>
    <dbReference type="NCBI Taxonomy" id="28002"/>
    <lineage>
        <taxon>Eukaryota</taxon>
        <taxon>Metamonada</taxon>
        <taxon>Diplomonadida</taxon>
        <taxon>Hexamitidae</taxon>
        <taxon>Hexamitinae</taxon>
        <taxon>Hexamita</taxon>
    </lineage>
</organism>
<evidence type="ECO:0000256" key="2">
    <source>
        <dbReference type="ARBA" id="ARBA00022737"/>
    </source>
</evidence>